<reference evidence="1 2" key="1">
    <citation type="submission" date="2016-04" db="EMBL/GenBank/DDBJ databases">
        <title>Draft Genome Sequences of Staphylococcus capitis Strain H36, S. capitis Strain H65, S. cohnii Strain H62, S. hominis Strain H69, Mycobacterium iranicum Strain H39, Plantibacter sp. Strain H53, Pseudomonas oryzihabitans Strain H72, and Microbacterium sp. Strain H83, isolated from residential settings.</title>
        <authorList>
            <person name="Lymperopoulou D."/>
            <person name="Adams R.I."/>
            <person name="Lindow S."/>
            <person name="Coil D.A."/>
            <person name="Jospin G."/>
            <person name="Eisen J.A."/>
        </authorList>
    </citation>
    <scope>NUCLEOTIDE SEQUENCE [LARGE SCALE GENOMIC DNA]</scope>
    <source>
        <strain evidence="1 2">H39</strain>
    </source>
</reference>
<keyword evidence="1" id="KW-0560">Oxidoreductase</keyword>
<dbReference type="EMBL" id="LWCS01000002">
    <property type="protein sequence ID" value="OAN41856.1"/>
    <property type="molecule type" value="Genomic_DNA"/>
</dbReference>
<dbReference type="Proteomes" id="UP000078396">
    <property type="component" value="Unassembled WGS sequence"/>
</dbReference>
<proteinExistence type="predicted"/>
<evidence type="ECO:0000313" key="2">
    <source>
        <dbReference type="Proteomes" id="UP000078396"/>
    </source>
</evidence>
<organism evidence="1 2">
    <name type="scientific">Mycolicibacterium iranicum</name>
    <name type="common">Mycobacterium iranicum</name>
    <dbReference type="NCBI Taxonomy" id="912594"/>
    <lineage>
        <taxon>Bacteria</taxon>
        <taxon>Bacillati</taxon>
        <taxon>Actinomycetota</taxon>
        <taxon>Actinomycetes</taxon>
        <taxon>Mycobacteriales</taxon>
        <taxon>Mycobacteriaceae</taxon>
        <taxon>Mycolicibacterium</taxon>
    </lineage>
</organism>
<gene>
    <name evidence="1" type="ORF">A4X20_03160</name>
</gene>
<protein>
    <submittedName>
        <fullName evidence="1">Antibiotic biosynthesis monooxygenase</fullName>
    </submittedName>
</protein>
<dbReference type="RefSeq" id="WP_064280058.1">
    <property type="nucleotide sequence ID" value="NZ_LWCS01000002.1"/>
</dbReference>
<keyword evidence="1" id="KW-0503">Monooxygenase</keyword>
<dbReference type="Gene3D" id="3.30.70.100">
    <property type="match status" value="1"/>
</dbReference>
<name>A0A178M318_MYCIR</name>
<accession>A0A178M318</accession>
<dbReference type="SUPFAM" id="SSF54909">
    <property type="entry name" value="Dimeric alpha+beta barrel"/>
    <property type="match status" value="1"/>
</dbReference>
<dbReference type="GO" id="GO:0004497">
    <property type="term" value="F:monooxygenase activity"/>
    <property type="evidence" value="ECO:0007669"/>
    <property type="project" value="UniProtKB-KW"/>
</dbReference>
<dbReference type="OrthoDB" id="9804891at2"/>
<dbReference type="InterPro" id="IPR011008">
    <property type="entry name" value="Dimeric_a/b-barrel"/>
</dbReference>
<sequence length="106" mass="11391">MSTADPSLTVALVVRLVAKPDKADEVSTFLTDALTLANQEQGTIVWFALRTDTTTFWIVDAFPSNDERQAHLDGEIASSLLANAERLLAGSPEILPADVLAAKVPR</sequence>
<dbReference type="AlphaFoldDB" id="A0A178M318"/>
<comment type="caution">
    <text evidence="1">The sequence shown here is derived from an EMBL/GenBank/DDBJ whole genome shotgun (WGS) entry which is preliminary data.</text>
</comment>
<evidence type="ECO:0000313" key="1">
    <source>
        <dbReference type="EMBL" id="OAN41856.1"/>
    </source>
</evidence>